<gene>
    <name evidence="8" type="ORF">J3Q64DRAFT_1712257</name>
</gene>
<dbReference type="SMART" id="SM00317">
    <property type="entry name" value="SET"/>
    <property type="match status" value="1"/>
</dbReference>
<feature type="domain" description="SET" evidence="7">
    <location>
        <begin position="83"/>
        <end position="363"/>
    </location>
</feature>
<dbReference type="Proteomes" id="UP001448207">
    <property type="component" value="Unassembled WGS sequence"/>
</dbReference>
<dbReference type="InterPro" id="IPR001214">
    <property type="entry name" value="SET_dom"/>
</dbReference>
<comment type="catalytic activity">
    <reaction evidence="6">
        <text>L-lysyl-[histone] + S-adenosyl-L-methionine = N(6)-methyl-L-lysyl-[histone] + S-adenosyl-L-homocysteine + H(+)</text>
        <dbReference type="Rhea" id="RHEA:10024"/>
        <dbReference type="Rhea" id="RHEA-COMP:9845"/>
        <dbReference type="Rhea" id="RHEA-COMP:9846"/>
        <dbReference type="ChEBI" id="CHEBI:15378"/>
        <dbReference type="ChEBI" id="CHEBI:29969"/>
        <dbReference type="ChEBI" id="CHEBI:57856"/>
        <dbReference type="ChEBI" id="CHEBI:59789"/>
        <dbReference type="ChEBI" id="CHEBI:61929"/>
    </reaction>
    <physiologicalReaction direction="left-to-right" evidence="6">
        <dbReference type="Rhea" id="RHEA:10025"/>
    </physiologicalReaction>
</comment>
<protein>
    <recommendedName>
        <fullName evidence="5">Histone-lysine N-methyltransferase SET5</fullName>
    </recommendedName>
    <alternativeName>
        <fullName evidence="4">SET domain-containing protein 5</fullName>
    </alternativeName>
</protein>
<evidence type="ECO:0000256" key="1">
    <source>
        <dbReference type="ARBA" id="ARBA00022603"/>
    </source>
</evidence>
<dbReference type="Pfam" id="PF00856">
    <property type="entry name" value="SET"/>
    <property type="match status" value="1"/>
</dbReference>
<organism evidence="8 9">
    <name type="scientific">Phycomyces blakesleeanus</name>
    <dbReference type="NCBI Taxonomy" id="4837"/>
    <lineage>
        <taxon>Eukaryota</taxon>
        <taxon>Fungi</taxon>
        <taxon>Fungi incertae sedis</taxon>
        <taxon>Mucoromycota</taxon>
        <taxon>Mucoromycotina</taxon>
        <taxon>Mucoromycetes</taxon>
        <taxon>Mucorales</taxon>
        <taxon>Phycomycetaceae</taxon>
        <taxon>Phycomyces</taxon>
    </lineage>
</organism>
<comment type="caution">
    <text evidence="8">The sequence shown here is derived from an EMBL/GenBank/DDBJ whole genome shotgun (WGS) entry which is preliminary data.</text>
</comment>
<dbReference type="SUPFAM" id="SSF144232">
    <property type="entry name" value="HIT/MYND zinc finger-like"/>
    <property type="match status" value="1"/>
</dbReference>
<keyword evidence="2" id="KW-0808">Transferase</keyword>
<keyword evidence="3" id="KW-0949">S-adenosyl-L-methionine</keyword>
<evidence type="ECO:0000313" key="9">
    <source>
        <dbReference type="Proteomes" id="UP001448207"/>
    </source>
</evidence>
<dbReference type="PROSITE" id="PS50280">
    <property type="entry name" value="SET"/>
    <property type="match status" value="1"/>
</dbReference>
<dbReference type="InterPro" id="IPR046341">
    <property type="entry name" value="SET_dom_sf"/>
</dbReference>
<evidence type="ECO:0000256" key="6">
    <source>
        <dbReference type="ARBA" id="ARBA00048619"/>
    </source>
</evidence>
<proteinExistence type="predicted"/>
<evidence type="ECO:0000313" key="8">
    <source>
        <dbReference type="EMBL" id="KAL0097245.1"/>
    </source>
</evidence>
<name>A0ABR3BEG0_PHYBL</name>
<reference evidence="8 9" key="1">
    <citation type="submission" date="2024-04" db="EMBL/GenBank/DDBJ databases">
        <title>Symmetric and asymmetric DNA N6-adenine methylation regulates different biological responses in Mucorales.</title>
        <authorList>
            <consortium name="Lawrence Berkeley National Laboratory"/>
            <person name="Lax C."/>
            <person name="Mondo S.J."/>
            <person name="Osorio-Concepcion M."/>
            <person name="Muszewska A."/>
            <person name="Corrochano-Luque M."/>
            <person name="Gutierrez G."/>
            <person name="Riley R."/>
            <person name="Lipzen A."/>
            <person name="Guo J."/>
            <person name="Hundley H."/>
            <person name="Amirebrahimi M."/>
            <person name="Ng V."/>
            <person name="Lorenzo-Gutierrez D."/>
            <person name="Binder U."/>
            <person name="Yang J."/>
            <person name="Song Y."/>
            <person name="Canovas D."/>
            <person name="Navarro E."/>
            <person name="Freitag M."/>
            <person name="Gabaldon T."/>
            <person name="Grigoriev I.V."/>
            <person name="Corrochano L.M."/>
            <person name="Nicolas F.E."/>
            <person name="Garre V."/>
        </authorList>
    </citation>
    <scope>NUCLEOTIDE SEQUENCE [LARGE SCALE GENOMIC DNA]</scope>
    <source>
        <strain evidence="8 9">L51</strain>
    </source>
</reference>
<dbReference type="EMBL" id="JBCLYO010000001">
    <property type="protein sequence ID" value="KAL0097245.1"/>
    <property type="molecule type" value="Genomic_DNA"/>
</dbReference>
<evidence type="ECO:0000259" key="7">
    <source>
        <dbReference type="PROSITE" id="PS50280"/>
    </source>
</evidence>
<dbReference type="Gene3D" id="1.10.220.160">
    <property type="match status" value="1"/>
</dbReference>
<dbReference type="Gene3D" id="2.170.270.10">
    <property type="entry name" value="SET domain"/>
    <property type="match status" value="1"/>
</dbReference>
<evidence type="ECO:0000256" key="2">
    <source>
        <dbReference type="ARBA" id="ARBA00022679"/>
    </source>
</evidence>
<evidence type="ECO:0000256" key="4">
    <source>
        <dbReference type="ARBA" id="ARBA00042380"/>
    </source>
</evidence>
<accession>A0ABR3BEG0</accession>
<dbReference type="PANTHER" id="PTHR46402">
    <property type="entry name" value="SET AND MYND DOMAIN-CONTAINING PROTEIN 5"/>
    <property type="match status" value="1"/>
</dbReference>
<dbReference type="SUPFAM" id="SSF82199">
    <property type="entry name" value="SET domain"/>
    <property type="match status" value="1"/>
</dbReference>
<evidence type="ECO:0000256" key="5">
    <source>
        <dbReference type="ARBA" id="ARBA00044528"/>
    </source>
</evidence>
<dbReference type="Gene3D" id="6.10.140.2220">
    <property type="match status" value="1"/>
</dbReference>
<evidence type="ECO:0000256" key="3">
    <source>
        <dbReference type="ARBA" id="ARBA00022691"/>
    </source>
</evidence>
<keyword evidence="9" id="KW-1185">Reference proteome</keyword>
<keyword evidence="1" id="KW-0489">Methyltransferase</keyword>
<dbReference type="PANTHER" id="PTHR46402:SF2">
    <property type="entry name" value="HISTONE-LYSINE N-TRIMETHYLTRANSFERASE SMYD5"/>
    <property type="match status" value="1"/>
</dbReference>
<sequence length="408" mass="46245">MTDLITPPEDSLVNAVKQLKIDFPEYGIKKIAAKLAEKEPKWAVSEKRVKKVMQAQGLTQTEPVVKKSGVEDDPSVPVSYIDPTLDIASISPNIVAKMVDRVTGKGLFAARDIAKDEIIFQELPFAYFPSWEGFSMARQGNACGMCVKPLLRSSVLSIHCSHCNLTYCSKACRSHAWETFHPLECTHLNPAIRPFLNFCEGESWSAPMAVARMYAHIILANQRGELDTVLAHYDAFATVNQAERQAKETEWIFMEHPTRELWAKARSLLAKAYNPPAKKCKITKPLPEDLAKKLFEDEDTFLNYLGKFNINNQSGGMYMVQSHINHSCSPNVCIEFPGQTQYKLAVRAVRDLRKGEQLFETYVNPRWNKETRVNYLNKSYMFQCKCPRCESDGPLTAELRAGLRLRDE</sequence>